<dbReference type="PANTHER" id="PTHR31209:SF4">
    <property type="entry name" value="2,3-BISPHOSPHOGLYCERATE-INDEPENDENT PHOSPHOGLYCERATE MUTASE"/>
    <property type="match status" value="1"/>
</dbReference>
<reference evidence="8 9" key="1">
    <citation type="submission" date="2020-02" db="EMBL/GenBank/DDBJ databases">
        <authorList>
            <person name="Kim Y.B."/>
            <person name="Roh S.W."/>
        </authorList>
    </citation>
    <scope>NUCLEOTIDE SEQUENCE [LARGE SCALE GENOMIC DNA]</scope>
    <source>
        <strain evidence="8 9">DSM 103574</strain>
    </source>
</reference>
<dbReference type="GO" id="GO:0004619">
    <property type="term" value="F:phosphoglycerate mutase activity"/>
    <property type="evidence" value="ECO:0007669"/>
    <property type="project" value="UniProtKB-EC"/>
</dbReference>
<dbReference type="KEGG" id="abut:Ami103574_03100"/>
<dbReference type="SUPFAM" id="SSF53649">
    <property type="entry name" value="Alkaline phosphatase-like"/>
    <property type="match status" value="1"/>
</dbReference>
<feature type="domain" description="Metalloenzyme" evidence="7">
    <location>
        <begin position="1"/>
        <end position="392"/>
    </location>
</feature>
<keyword evidence="6 8" id="KW-0413">Isomerase</keyword>
<comment type="pathway">
    <text evidence="3">Carbohydrate degradation.</text>
</comment>
<dbReference type="Pfam" id="PF10143">
    <property type="entry name" value="PhosphMutase"/>
    <property type="match status" value="1"/>
</dbReference>
<evidence type="ECO:0000256" key="3">
    <source>
        <dbReference type="ARBA" id="ARBA00004921"/>
    </source>
</evidence>
<dbReference type="NCBIfam" id="NF003242">
    <property type="entry name" value="PRK04200.1"/>
    <property type="match status" value="1"/>
</dbReference>
<dbReference type="NCBIfam" id="TIGR02535">
    <property type="entry name" value="hyp_Hser_kinase"/>
    <property type="match status" value="1"/>
</dbReference>
<organism evidence="8 9">
    <name type="scientific">Aminipila butyrica</name>
    <dbReference type="NCBI Taxonomy" id="433296"/>
    <lineage>
        <taxon>Bacteria</taxon>
        <taxon>Bacillati</taxon>
        <taxon>Bacillota</taxon>
        <taxon>Clostridia</taxon>
        <taxon>Peptostreptococcales</taxon>
        <taxon>Anaerovoracaceae</taxon>
        <taxon>Aminipila</taxon>
    </lineage>
</organism>
<keyword evidence="9" id="KW-1185">Reference proteome</keyword>
<evidence type="ECO:0000259" key="7">
    <source>
        <dbReference type="Pfam" id="PF01676"/>
    </source>
</evidence>
<dbReference type="EC" id="5.4.2.12" evidence="8"/>
<sequence>MKYLIIVPDGAGDEAIEALGGKTPLEAANMPIIDGLTAKGEVGMVQTIPEGVAPGSDAANLSVMGYDPSVYLTGRSPLEAASIGIDMADTDVAFRTNIITLVDPATGKPADASTKTAYEDLIITDHSSGDITTEEADRLIQTLHAELGNQEIQFYTGVSYRHCMIVKEGSTDYQLTPPHDVLGKAVGANLPAGAGSIEGGAAQPASFITELMKKSYDILRDHPVNRERLARGLNPANTAWIWGQGKKPSLSSFYDKYQITGTAISAVDLIKGIALCAGLDSVDVEGATGTLHTNYEGKAQAAIDEFKKGKDFIYMHLEGPDECSHQGDQPGKIQSLEDIDSRIAKPIIDYLKGTGEDFRVLVVPDHRTPLCIRTHSSTPVPFILYDSRKEQAVDQSRAFNETSGMTGSQFASGYELADYFFEK</sequence>
<dbReference type="GO" id="GO:0006096">
    <property type="term" value="P:glycolytic process"/>
    <property type="evidence" value="ECO:0007669"/>
    <property type="project" value="UniProtKB-KW"/>
</dbReference>
<keyword evidence="5" id="KW-0324">Glycolysis</keyword>
<dbReference type="CDD" id="cd16011">
    <property type="entry name" value="iPGM_like"/>
    <property type="match status" value="1"/>
</dbReference>
<dbReference type="RefSeq" id="WP_163065230.1">
    <property type="nucleotide sequence ID" value="NZ_CP048649.1"/>
</dbReference>
<evidence type="ECO:0000256" key="1">
    <source>
        <dbReference type="ARBA" id="ARBA00000370"/>
    </source>
</evidence>
<dbReference type="PANTHER" id="PTHR31209">
    <property type="entry name" value="COFACTOR-INDEPENDENT PHOSPHOGLYCERATE MUTASE"/>
    <property type="match status" value="1"/>
</dbReference>
<dbReference type="InterPro" id="IPR023665">
    <property type="entry name" value="ApgAM_prokaryotes"/>
</dbReference>
<evidence type="ECO:0000313" key="9">
    <source>
        <dbReference type="Proteomes" id="UP000466848"/>
    </source>
</evidence>
<dbReference type="Gene3D" id="3.30.70.2130">
    <property type="entry name" value="Metalloenzyme domain"/>
    <property type="match status" value="1"/>
</dbReference>
<evidence type="ECO:0000313" key="8">
    <source>
        <dbReference type="EMBL" id="QIB68363.1"/>
    </source>
</evidence>
<gene>
    <name evidence="8" type="ORF">Ami103574_03100</name>
</gene>
<protein>
    <submittedName>
        <fullName evidence="8">Cofactor-independent phosphoglycerate mutase</fullName>
        <ecNumber evidence="8">5.4.2.12</ecNumber>
    </submittedName>
</protein>
<dbReference type="EMBL" id="CP048649">
    <property type="protein sequence ID" value="QIB68363.1"/>
    <property type="molecule type" value="Genomic_DNA"/>
</dbReference>
<dbReference type="Pfam" id="PF01676">
    <property type="entry name" value="Metalloenzyme"/>
    <property type="match status" value="1"/>
</dbReference>
<dbReference type="InterPro" id="IPR006124">
    <property type="entry name" value="Metalloenzyme"/>
</dbReference>
<dbReference type="GO" id="GO:0046872">
    <property type="term" value="F:metal ion binding"/>
    <property type="evidence" value="ECO:0007669"/>
    <property type="project" value="InterPro"/>
</dbReference>
<dbReference type="Proteomes" id="UP000466848">
    <property type="component" value="Chromosome"/>
</dbReference>
<dbReference type="InterPro" id="IPR042253">
    <property type="entry name" value="Pglycerate_mutase_ApgM_sf"/>
</dbReference>
<accession>A0A858BR74</accession>
<proteinExistence type="inferred from homology"/>
<dbReference type="InterPro" id="IPR004456">
    <property type="entry name" value="Pglycerate_mutase_ApgM"/>
</dbReference>
<dbReference type="NCBIfam" id="TIGR00306">
    <property type="entry name" value="apgM"/>
    <property type="match status" value="1"/>
</dbReference>
<dbReference type="Gene3D" id="3.40.720.10">
    <property type="entry name" value="Alkaline Phosphatase, subunit A"/>
    <property type="match status" value="1"/>
</dbReference>
<evidence type="ECO:0000256" key="5">
    <source>
        <dbReference type="ARBA" id="ARBA00023152"/>
    </source>
</evidence>
<dbReference type="AlphaFoldDB" id="A0A858BR74"/>
<name>A0A858BR74_9FIRM</name>
<evidence type="ECO:0000256" key="6">
    <source>
        <dbReference type="ARBA" id="ARBA00023235"/>
    </source>
</evidence>
<comment type="similarity">
    <text evidence="4">Belongs to the BPG-independent phosphoglycerate mutase family. A-PGAM subfamily.</text>
</comment>
<dbReference type="PIRSF" id="PIRSF006392">
    <property type="entry name" value="IPGAM_arch"/>
    <property type="match status" value="1"/>
</dbReference>
<evidence type="ECO:0000256" key="2">
    <source>
        <dbReference type="ARBA" id="ARBA00002315"/>
    </source>
</evidence>
<dbReference type="InterPro" id="IPR017850">
    <property type="entry name" value="Alkaline_phosphatase_core_sf"/>
</dbReference>
<comment type="function">
    <text evidence="2">Catalyzes the interconversion of 2-phosphoglycerate and 3-phosphoglycerate.</text>
</comment>
<comment type="catalytic activity">
    <reaction evidence="1">
        <text>(2R)-2-phosphoglycerate = (2R)-3-phosphoglycerate</text>
        <dbReference type="Rhea" id="RHEA:15901"/>
        <dbReference type="ChEBI" id="CHEBI:58272"/>
        <dbReference type="ChEBI" id="CHEBI:58289"/>
        <dbReference type="EC" id="5.4.2.12"/>
    </reaction>
</comment>
<evidence type="ECO:0000256" key="4">
    <source>
        <dbReference type="ARBA" id="ARBA00005524"/>
    </source>
</evidence>